<name>A0A1H0P0W8_9CLOT</name>
<evidence type="ECO:0008006" key="5">
    <source>
        <dbReference type="Google" id="ProtNLM"/>
    </source>
</evidence>
<accession>A0A1H0P0W8</accession>
<gene>
    <name evidence="3" type="ORF">SAMN04488529_1011024</name>
</gene>
<dbReference type="InterPro" id="IPR047773">
    <property type="entry name" value="YHYH_dom_bact"/>
</dbReference>
<keyword evidence="2" id="KW-0732">Signal</keyword>
<evidence type="ECO:0000256" key="2">
    <source>
        <dbReference type="SAM" id="SignalP"/>
    </source>
</evidence>
<sequence>MKKTKLKLITLTITISIFSNSLTAFAHPGKTDSNGGHKDNKNASGLGSYHYHHGMGPHLHPGGVCEFTTNSSNEASVNQEKAYKEQLEKDKGYDQGYNDSLVEKPSTPSSSSSSFSTGYSLGYSKGVQVLNDEKASVTEIAKSNGIKDGYAGSSNQSSSYSDKHKSVYTTQYALSHKEGLDKRNVEISTTKTKGKSLGIEDGYNKITKESLNYEGNYLDEFTGSYKEGYSEGEKNIDADMLTQSIESYISGLKNEEFDEIAYTNTHIKNAALESHKEAIDVFNNFLKDVPMLGESLEDFSLYAEENDKIKIGNTDIDDSTFISINDKSKKKVTDISFFINAIEENGYTKETTSALIESFLSKDFIDSYTTKSSYQRSNDDFTYDIYNLKRNNKISKSAPKKISIITISKDNMVQEVKILNKEPKDIKKYKKIKA</sequence>
<feature type="signal peptide" evidence="2">
    <location>
        <begin position="1"/>
        <end position="26"/>
    </location>
</feature>
<dbReference type="NCBIfam" id="NF033223">
    <property type="entry name" value="YHYH_alt"/>
    <property type="match status" value="1"/>
</dbReference>
<evidence type="ECO:0000256" key="1">
    <source>
        <dbReference type="SAM" id="MobiDB-lite"/>
    </source>
</evidence>
<dbReference type="RefSeq" id="WP_242873930.1">
    <property type="nucleotide sequence ID" value="NZ_FNJM01000001.1"/>
</dbReference>
<proteinExistence type="predicted"/>
<feature type="region of interest" description="Disordered" evidence="1">
    <location>
        <begin position="92"/>
        <end position="115"/>
    </location>
</feature>
<dbReference type="EMBL" id="FNJM01000001">
    <property type="protein sequence ID" value="SDO98300.1"/>
    <property type="molecule type" value="Genomic_DNA"/>
</dbReference>
<feature type="chain" id="PRO_5011541130" description="YHYH domain-containing protein" evidence="2">
    <location>
        <begin position="27"/>
        <end position="434"/>
    </location>
</feature>
<feature type="compositionally biased region" description="Low complexity" evidence="1">
    <location>
        <begin position="105"/>
        <end position="115"/>
    </location>
</feature>
<reference evidence="3 4" key="1">
    <citation type="submission" date="2016-10" db="EMBL/GenBank/DDBJ databases">
        <authorList>
            <person name="de Groot N.N."/>
        </authorList>
    </citation>
    <scope>NUCLEOTIDE SEQUENCE [LARGE SCALE GENOMIC DNA]</scope>
    <source>
        <strain evidence="3 4">DSM 12272</strain>
    </source>
</reference>
<evidence type="ECO:0000313" key="3">
    <source>
        <dbReference type="EMBL" id="SDO98300.1"/>
    </source>
</evidence>
<dbReference type="AlphaFoldDB" id="A0A1H0P0W8"/>
<dbReference type="Proteomes" id="UP000198597">
    <property type="component" value="Unassembled WGS sequence"/>
</dbReference>
<feature type="region of interest" description="Disordered" evidence="1">
    <location>
        <begin position="28"/>
        <end position="53"/>
    </location>
</feature>
<protein>
    <recommendedName>
        <fullName evidence="5">YHYH domain-containing protein</fullName>
    </recommendedName>
</protein>
<organism evidence="3 4">
    <name type="scientific">Clostridium gasigenes</name>
    <dbReference type="NCBI Taxonomy" id="94869"/>
    <lineage>
        <taxon>Bacteria</taxon>
        <taxon>Bacillati</taxon>
        <taxon>Bacillota</taxon>
        <taxon>Clostridia</taxon>
        <taxon>Eubacteriales</taxon>
        <taxon>Clostridiaceae</taxon>
        <taxon>Clostridium</taxon>
    </lineage>
</organism>
<evidence type="ECO:0000313" key="4">
    <source>
        <dbReference type="Proteomes" id="UP000198597"/>
    </source>
</evidence>
<dbReference type="STRING" id="94869.SAMN04488529_1011024"/>
<keyword evidence="4" id="KW-1185">Reference proteome</keyword>